<accession>A0A2P9HBP6</accession>
<dbReference type="EMBL" id="FP103043">
    <property type="protein sequence ID" value="SPK02065.1"/>
    <property type="molecule type" value="Genomic_DNA"/>
</dbReference>
<sequence length="220" mass="24189">MLDEDRAGALRRLAGGERRAEGGVLDVVVRTEAGDVRQADRRDRAVELPEQVARDRVLEAPHLLVDAADRVAQLIVEDLADLTLGRVDHRPDQGLRAAGEEPRQVRDQVRQVEALQEVAGDAGVRAVEEGRGIDLGRVDQRDLALHRRVGRLADEAVRTGRTRLGPGRQGAGDGKAGHEDGAGQHRADPVRRRDQNAGHCPPSMYLAQRNFTYRRGVILR</sequence>
<proteinExistence type="predicted"/>
<protein>
    <submittedName>
        <fullName evidence="2">Uncharacterized protein</fullName>
    </submittedName>
</protein>
<evidence type="ECO:0000313" key="2">
    <source>
        <dbReference type="EMBL" id="SPK02065.1"/>
    </source>
</evidence>
<dbReference type="Proteomes" id="UP000008070">
    <property type="component" value="Plasmid p1METDI"/>
</dbReference>
<reference evidence="3" key="1">
    <citation type="journal article" date="2009" name="PLoS ONE">
        <title>Methylobacterium genome sequences: a reference blueprint to investigate microbial metabolism of C1 compounds from natural and industrial sources.</title>
        <authorList>
            <person name="Vuilleumier S."/>
            <person name="Chistoserdova L."/>
            <person name="Lee M.-C."/>
            <person name="Bringel F."/>
            <person name="Lajus A."/>
            <person name="Zhou Y."/>
            <person name="Gourion B."/>
            <person name="Barbe V."/>
            <person name="Chang J."/>
            <person name="Cruveiller S."/>
            <person name="Dossat C."/>
            <person name="Gillett W."/>
            <person name="Gruffaz C."/>
            <person name="Haugen E."/>
            <person name="Hourcade E."/>
            <person name="Levy R."/>
            <person name="Mangenot S."/>
            <person name="Muller E."/>
            <person name="Nadalig T."/>
            <person name="Pagni M."/>
            <person name="Penny C."/>
            <person name="Peyraud R."/>
            <person name="Robinson D.G."/>
            <person name="Roche D."/>
            <person name="Rouy Z."/>
            <person name="Saenampechek C."/>
            <person name="Salvignol G."/>
            <person name="Vallenet D."/>
            <person name="Wu Z."/>
            <person name="Marx C.J."/>
            <person name="Vorholt J.A."/>
            <person name="Olson M.V."/>
            <person name="Kaul R."/>
            <person name="Weissenbach J."/>
            <person name="Medigue C."/>
            <person name="Lidstrom M.E."/>
        </authorList>
    </citation>
    <scope>NUCLEOTIDE SEQUENCE [LARGE SCALE GENOMIC DNA]</scope>
    <source>
        <strain evidence="3">DSM 6343 / CIP 106787 / DM4</strain>
        <plasmid evidence="3">p1METDI</plasmid>
    </source>
</reference>
<organism evidence="2 3">
    <name type="scientific">Methylorubrum extorquens (strain DSM 6343 / CIP 106787 / DM4)</name>
    <name type="common">Methylobacterium extorquens</name>
    <dbReference type="NCBI Taxonomy" id="661410"/>
    <lineage>
        <taxon>Bacteria</taxon>
        <taxon>Pseudomonadati</taxon>
        <taxon>Pseudomonadota</taxon>
        <taxon>Alphaproteobacteria</taxon>
        <taxon>Hyphomicrobiales</taxon>
        <taxon>Methylobacteriaceae</taxon>
        <taxon>Methylorubrum</taxon>
    </lineage>
</organism>
<evidence type="ECO:0000313" key="3">
    <source>
        <dbReference type="Proteomes" id="UP000008070"/>
    </source>
</evidence>
<gene>
    <name evidence="2" type="ORF">METD_P1METDI140251R</name>
</gene>
<dbReference type="AlphaFoldDB" id="A0A2P9HBP6"/>
<feature type="region of interest" description="Disordered" evidence="1">
    <location>
        <begin position="157"/>
        <end position="202"/>
    </location>
</feature>
<keyword evidence="2" id="KW-0614">Plasmid</keyword>
<name>A0A2P9HBP6_METED</name>
<geneLocation type="plasmid" evidence="2 3">
    <name>p1METDI</name>
</geneLocation>
<feature type="compositionally biased region" description="Basic and acidic residues" evidence="1">
    <location>
        <begin position="175"/>
        <end position="196"/>
    </location>
</feature>
<evidence type="ECO:0000256" key="1">
    <source>
        <dbReference type="SAM" id="MobiDB-lite"/>
    </source>
</evidence>